<comment type="caution">
    <text evidence="1">The sequence shown here is derived from an EMBL/GenBank/DDBJ whole genome shotgun (WGS) entry which is preliminary data.</text>
</comment>
<gene>
    <name evidence="1" type="ORF">H5410_042403</name>
</gene>
<sequence>MHVVEMGKLRNEDIRNKVDVTSVIDKMRKVRLRWLEHVKRRCIDTPGEAIRHDMAQLQVTEYMTLDKRVWMSHIKVE</sequence>
<proteinExistence type="predicted"/>
<dbReference type="OrthoDB" id="1278144at2759"/>
<dbReference type="AlphaFoldDB" id="A0A9J5XUM1"/>
<dbReference type="EMBL" id="JACXVP010000008">
    <property type="protein sequence ID" value="KAG5591889.1"/>
    <property type="molecule type" value="Genomic_DNA"/>
</dbReference>
<reference evidence="1 2" key="1">
    <citation type="submission" date="2020-09" db="EMBL/GenBank/DDBJ databases">
        <title>De no assembly of potato wild relative species, Solanum commersonii.</title>
        <authorList>
            <person name="Cho K."/>
        </authorList>
    </citation>
    <scope>NUCLEOTIDE SEQUENCE [LARGE SCALE GENOMIC DNA]</scope>
    <source>
        <strain evidence="1">LZ3.2</strain>
        <tissue evidence="1">Leaf</tissue>
    </source>
</reference>
<feature type="non-terminal residue" evidence="1">
    <location>
        <position position="77"/>
    </location>
</feature>
<organism evidence="1 2">
    <name type="scientific">Solanum commersonii</name>
    <name type="common">Commerson's wild potato</name>
    <name type="synonym">Commerson's nightshade</name>
    <dbReference type="NCBI Taxonomy" id="4109"/>
    <lineage>
        <taxon>Eukaryota</taxon>
        <taxon>Viridiplantae</taxon>
        <taxon>Streptophyta</taxon>
        <taxon>Embryophyta</taxon>
        <taxon>Tracheophyta</taxon>
        <taxon>Spermatophyta</taxon>
        <taxon>Magnoliopsida</taxon>
        <taxon>eudicotyledons</taxon>
        <taxon>Gunneridae</taxon>
        <taxon>Pentapetalae</taxon>
        <taxon>asterids</taxon>
        <taxon>lamiids</taxon>
        <taxon>Solanales</taxon>
        <taxon>Solanaceae</taxon>
        <taxon>Solanoideae</taxon>
        <taxon>Solaneae</taxon>
        <taxon>Solanum</taxon>
    </lineage>
</organism>
<evidence type="ECO:0000313" key="2">
    <source>
        <dbReference type="Proteomes" id="UP000824120"/>
    </source>
</evidence>
<name>A0A9J5XUM1_SOLCO</name>
<protein>
    <submittedName>
        <fullName evidence="1">Uncharacterized protein</fullName>
    </submittedName>
</protein>
<dbReference type="Proteomes" id="UP000824120">
    <property type="component" value="Chromosome 8"/>
</dbReference>
<accession>A0A9J5XUM1</accession>
<keyword evidence="2" id="KW-1185">Reference proteome</keyword>
<evidence type="ECO:0000313" key="1">
    <source>
        <dbReference type="EMBL" id="KAG5591889.1"/>
    </source>
</evidence>